<protein>
    <submittedName>
        <fullName evidence="1">Uncharacterized protein</fullName>
    </submittedName>
</protein>
<dbReference type="SUPFAM" id="SSF52402">
    <property type="entry name" value="Adenine nucleotide alpha hydrolases-like"/>
    <property type="match status" value="1"/>
</dbReference>
<dbReference type="RefSeq" id="WP_205258341.1">
    <property type="nucleotide sequence ID" value="NZ_BAAAPV010000002.1"/>
</dbReference>
<dbReference type="EMBL" id="JAERWL010000015">
    <property type="protein sequence ID" value="MBM9478221.1"/>
    <property type="molecule type" value="Genomic_DNA"/>
</dbReference>
<dbReference type="AlphaFoldDB" id="A0A938YIB9"/>
<organism evidence="1 2">
    <name type="scientific">Nakamurella flavida</name>
    <dbReference type="NCBI Taxonomy" id="363630"/>
    <lineage>
        <taxon>Bacteria</taxon>
        <taxon>Bacillati</taxon>
        <taxon>Actinomycetota</taxon>
        <taxon>Actinomycetes</taxon>
        <taxon>Nakamurellales</taxon>
        <taxon>Nakamurellaceae</taxon>
        <taxon>Nakamurella</taxon>
    </lineage>
</organism>
<evidence type="ECO:0000313" key="1">
    <source>
        <dbReference type="EMBL" id="MBM9478221.1"/>
    </source>
</evidence>
<name>A0A938YIB9_9ACTN</name>
<keyword evidence="2" id="KW-1185">Reference proteome</keyword>
<reference evidence="1" key="1">
    <citation type="submission" date="2021-01" db="EMBL/GenBank/DDBJ databases">
        <title>KCTC 19127 draft genome.</title>
        <authorList>
            <person name="An D."/>
        </authorList>
    </citation>
    <scope>NUCLEOTIDE SEQUENCE</scope>
    <source>
        <strain evidence="1">KCTC 19127</strain>
    </source>
</reference>
<dbReference type="Proteomes" id="UP000663801">
    <property type="component" value="Unassembled WGS sequence"/>
</dbReference>
<evidence type="ECO:0000313" key="2">
    <source>
        <dbReference type="Proteomes" id="UP000663801"/>
    </source>
</evidence>
<comment type="caution">
    <text evidence="1">The sequence shown here is derived from an EMBL/GenBank/DDBJ whole genome shotgun (WGS) entry which is preliminary data.</text>
</comment>
<proteinExistence type="predicted"/>
<gene>
    <name evidence="1" type="ORF">JL107_17365</name>
</gene>
<sequence>MTSVRPVEHGGSTVLVEIASEKKVIGRVRVSANVPLDDTLTPFMAAALPIALHRRTPLHLQGEVDGVALEHIGEVGALLSGWYPALTRVPVTAEAVVPGSQQRTDDPPRSTGGVGCFFSGGVDSLYSAVKHAGADLTHLIFLTGFDISLRDPVRASSALRANRVVADRLGLQLIEMTTDLRSVGDRYAEWGPVYHGAALAMAGLLLSPVLDRVLVPSTFQSEFMHPWGTHPDLDPLWSSSRVRFVHDGDERTRPQKVAVLADHPFALDHLRVCWEQRGEGTTTYNCGRCEKCVRTMVNLRVVGAAGKCATLPADLTPEQLADLPRVPGRQIPSRENLAELDRRGRHDPRLRSALLRRLRYDAVWGAQAAAEAQIRSVARRLLIS</sequence>
<accession>A0A938YIB9</accession>